<sequence length="186" mass="20526">MAKFYDSINDEQRAFIAAQPLFFVATAPDEGRINISPKGLDGSFVVLGPNRVAFLNLTGSGNETAAHLLRDDRITLMFCAFTGNPKILRLYGRGRAVHQRDGEWADLIGLFSAYPAARQIMVVDVDSVNSSCGFGVPLMDLQGQRAMLPEWAERKGDDGILKYQREKNANSFDGYPTGLFEDDEEG</sequence>
<dbReference type="AlphaFoldDB" id="A4TXG4"/>
<dbReference type="PANTHER" id="PTHR39336">
    <property type="entry name" value="PYRIDOXAMINE PHOSPHATE OXIDASE FAMILY PROTEIN (AFU_ORTHOLOGUE AFUA_6G11440)"/>
    <property type="match status" value="1"/>
</dbReference>
<organism evidence="2">
    <name type="scientific">Magnetospirillum gryphiswaldense</name>
    <dbReference type="NCBI Taxonomy" id="55518"/>
    <lineage>
        <taxon>Bacteria</taxon>
        <taxon>Pseudomonadati</taxon>
        <taxon>Pseudomonadota</taxon>
        <taxon>Alphaproteobacteria</taxon>
        <taxon>Rhodospirillales</taxon>
        <taxon>Rhodospirillaceae</taxon>
        <taxon>Magnetospirillum</taxon>
    </lineage>
</organism>
<proteinExistence type="predicted"/>
<evidence type="ECO:0000313" key="2">
    <source>
        <dbReference type="EMBL" id="CAM75321.1"/>
    </source>
</evidence>
<reference evidence="2" key="1">
    <citation type="journal article" date="2007" name="J. Bacteriol.">
        <title>Comparative genome analysis of four magnetotactic bacteria reveals a complex set of group-specific genes implicated in magnetosome biomineralization and function.</title>
        <authorList>
            <person name="Richter M."/>
            <person name="Kube M."/>
            <person name="Bazylinski D.A."/>
            <person name="Lombardot T."/>
            <person name="Gloeckner F.O."/>
            <person name="Reinhardt R."/>
            <person name="Schueler D."/>
        </authorList>
    </citation>
    <scope>NUCLEOTIDE SEQUENCE</scope>
    <source>
        <strain evidence="2">MSR-1</strain>
    </source>
</reference>
<dbReference type="EMBL" id="CU459003">
    <property type="protein sequence ID" value="CAM75321.1"/>
    <property type="molecule type" value="Genomic_DNA"/>
</dbReference>
<accession>A4TXG4</accession>
<dbReference type="PANTHER" id="PTHR39336:SF1">
    <property type="entry name" value="PYRIDOXAMINE PHOSPHATE OXIDASE FAMILY PROTEIN (AFU_ORTHOLOGUE AFUA_6G11440)"/>
    <property type="match status" value="1"/>
</dbReference>
<protein>
    <submittedName>
        <fullName evidence="2">Pyridoxamine 5'-phosphate oxidase</fullName>
    </submittedName>
</protein>
<dbReference type="SUPFAM" id="SSF50475">
    <property type="entry name" value="FMN-binding split barrel"/>
    <property type="match status" value="1"/>
</dbReference>
<gene>
    <name evidence="2" type="ORF">MGR_1641</name>
</gene>
<dbReference type="RefSeq" id="WP_024081045.1">
    <property type="nucleotide sequence ID" value="NZ_CP027527.1"/>
</dbReference>
<dbReference type="InterPro" id="IPR012349">
    <property type="entry name" value="Split_barrel_FMN-bd"/>
</dbReference>
<evidence type="ECO:0000259" key="1">
    <source>
        <dbReference type="Pfam" id="PF01243"/>
    </source>
</evidence>
<feature type="domain" description="Pyridoxamine 5'-phosphate oxidase N-terminal" evidence="1">
    <location>
        <begin position="9"/>
        <end position="131"/>
    </location>
</feature>
<name>A4TXG4_9PROT</name>
<dbReference type="Pfam" id="PF01243">
    <property type="entry name" value="PNPOx_N"/>
    <property type="match status" value="1"/>
</dbReference>
<dbReference type="InterPro" id="IPR011576">
    <property type="entry name" value="Pyridox_Oxase_N"/>
</dbReference>
<dbReference type="Gene3D" id="2.30.110.10">
    <property type="entry name" value="Electron Transport, Fmn-binding Protein, Chain A"/>
    <property type="match status" value="1"/>
</dbReference>